<sequence>MLMSKDFKQETLLESQAELEQENEETEEGCLYSAAVAILQEKTFETLDNEGLDEALSVLDKFYTQYEVVKGFQYNSLKASLILKGLNAMNSIGELSSIDANAAQAEITELISLIENEEDVDADYLSSLLETYKDELEQLKAKFAFVHDFNEVDEKIQELRTPEKIITDSKVNDAKKALALWDDFYKRNEMDVDDAYFEKAASIYNALFYALTIHKNELESLSESQLSHYSYAVKSCIANAIKYCEHEDSKDEWLALQERISEQVEELKKLHEEK</sequence>
<accession>A0AA92WAJ4</accession>
<dbReference type="EMBL" id="QSAV01000002">
    <property type="protein sequence ID" value="RGW82676.1"/>
    <property type="molecule type" value="Genomic_DNA"/>
</dbReference>
<dbReference type="Proteomes" id="UP000285776">
    <property type="component" value="Unassembled WGS sequence"/>
</dbReference>
<evidence type="ECO:0000256" key="1">
    <source>
        <dbReference type="SAM" id="Coils"/>
    </source>
</evidence>
<keyword evidence="1" id="KW-0175">Coiled coil</keyword>
<evidence type="ECO:0000313" key="3">
    <source>
        <dbReference type="Proteomes" id="UP000285776"/>
    </source>
</evidence>
<dbReference type="AlphaFoldDB" id="A0AA92WAJ4"/>
<evidence type="ECO:0000313" key="2">
    <source>
        <dbReference type="EMBL" id="RGW82676.1"/>
    </source>
</evidence>
<reference evidence="2 3" key="1">
    <citation type="submission" date="2018-08" db="EMBL/GenBank/DDBJ databases">
        <title>A genome reference for cultivated species of the human gut microbiota.</title>
        <authorList>
            <person name="Zou Y."/>
            <person name="Xue W."/>
            <person name="Luo G."/>
        </authorList>
    </citation>
    <scope>NUCLEOTIDE SEQUENCE [LARGE SCALE GENOMIC DNA]</scope>
    <source>
        <strain evidence="2 3">AF10-17</strain>
    </source>
</reference>
<gene>
    <name evidence="2" type="ORF">DWV53_00605</name>
</gene>
<name>A0AA92WAJ4_9BACT</name>
<comment type="caution">
    <text evidence="2">The sequence shown here is derived from an EMBL/GenBank/DDBJ whole genome shotgun (WGS) entry which is preliminary data.</text>
</comment>
<proteinExistence type="predicted"/>
<organism evidence="2 3">
    <name type="scientific">Segatella copri</name>
    <dbReference type="NCBI Taxonomy" id="165179"/>
    <lineage>
        <taxon>Bacteria</taxon>
        <taxon>Pseudomonadati</taxon>
        <taxon>Bacteroidota</taxon>
        <taxon>Bacteroidia</taxon>
        <taxon>Bacteroidales</taxon>
        <taxon>Prevotellaceae</taxon>
        <taxon>Segatella</taxon>
    </lineage>
</organism>
<protein>
    <submittedName>
        <fullName evidence="2">Uncharacterized protein</fullName>
    </submittedName>
</protein>
<feature type="coiled-coil region" evidence="1">
    <location>
        <begin position="100"/>
        <end position="142"/>
    </location>
</feature>